<reference evidence="2" key="2">
    <citation type="submission" date="2021-04" db="EMBL/GenBank/DDBJ databases">
        <authorList>
            <person name="Dong X."/>
        </authorList>
    </citation>
    <scope>NUCLEOTIDE SEQUENCE</scope>
    <source>
        <strain evidence="2">ZWT</strain>
    </source>
</reference>
<feature type="domain" description="Mor transcription activator" evidence="1">
    <location>
        <begin position="11"/>
        <end position="84"/>
    </location>
</feature>
<evidence type="ECO:0000313" key="3">
    <source>
        <dbReference type="Proteomes" id="UP001056429"/>
    </source>
</evidence>
<dbReference type="EMBL" id="JAGSOJ010000002">
    <property type="protein sequence ID" value="MCM1989730.1"/>
    <property type="molecule type" value="Genomic_DNA"/>
</dbReference>
<evidence type="ECO:0000313" key="2">
    <source>
        <dbReference type="EMBL" id="MCM1989730.1"/>
    </source>
</evidence>
<dbReference type="SUPFAM" id="SSF46689">
    <property type="entry name" value="Homeodomain-like"/>
    <property type="match status" value="1"/>
</dbReference>
<dbReference type="Pfam" id="PF08765">
    <property type="entry name" value="Mor"/>
    <property type="match status" value="1"/>
</dbReference>
<dbReference type="InterPro" id="IPR014875">
    <property type="entry name" value="Mor_transcription_activator"/>
</dbReference>
<dbReference type="AlphaFoldDB" id="A0A9J6NZ73"/>
<dbReference type="InterPro" id="IPR052411">
    <property type="entry name" value="c-mor_Regulatory_Protein"/>
</dbReference>
<comment type="caution">
    <text evidence="2">The sequence shown here is derived from an EMBL/GenBank/DDBJ whole genome shotgun (WGS) entry which is preliminary data.</text>
</comment>
<proteinExistence type="predicted"/>
<dbReference type="NCBIfam" id="NF040785">
    <property type="entry name" value="CD3324_fam"/>
    <property type="match status" value="1"/>
</dbReference>
<keyword evidence="3" id="KW-1185">Reference proteome</keyword>
<dbReference type="InterPro" id="IPR049739">
    <property type="entry name" value="YraL-like"/>
</dbReference>
<gene>
    <name evidence="2" type="ORF">KDK92_08260</name>
</gene>
<dbReference type="Gene3D" id="1.10.10.60">
    <property type="entry name" value="Homeodomain-like"/>
    <property type="match status" value="1"/>
</dbReference>
<dbReference type="InterPro" id="IPR009057">
    <property type="entry name" value="Homeodomain-like_sf"/>
</dbReference>
<dbReference type="Proteomes" id="UP001056429">
    <property type="component" value="Unassembled WGS sequence"/>
</dbReference>
<reference evidence="2" key="1">
    <citation type="journal article" date="2021" name="mSystems">
        <title>Bacteria and Archaea Synergistically Convert Glycine Betaine to Biogenic Methane in the Formosa Cold Seep of the South China Sea.</title>
        <authorList>
            <person name="Li L."/>
            <person name="Zhang W."/>
            <person name="Zhang S."/>
            <person name="Song L."/>
            <person name="Sun Q."/>
            <person name="Zhang H."/>
            <person name="Xiang H."/>
            <person name="Dong X."/>
        </authorList>
    </citation>
    <scope>NUCLEOTIDE SEQUENCE</scope>
    <source>
        <strain evidence="2">ZWT</strain>
    </source>
</reference>
<evidence type="ECO:0000259" key="1">
    <source>
        <dbReference type="Pfam" id="PF08765"/>
    </source>
</evidence>
<accession>A0A9J6NZ73</accession>
<sequence length="86" mass="10248">MKYLNASDILPDELLKEIQKYTQGKAIYIPKDNERKKWGEGSGARSYYERRNEEIRMKFTKNNVPIEQLANDYCLSVQTIRKILYK</sequence>
<dbReference type="PANTHER" id="PTHR37812">
    <property type="entry name" value="MU-LIKE PROPHAGE FLUMU PROTEIN C"/>
    <property type="match status" value="1"/>
</dbReference>
<dbReference type="RefSeq" id="WP_250858755.1">
    <property type="nucleotide sequence ID" value="NZ_JAGSOJ010000002.1"/>
</dbReference>
<protein>
    <recommendedName>
        <fullName evidence="1">Mor transcription activator domain-containing protein</fullName>
    </recommendedName>
</protein>
<name>A0A9J6NZ73_9CLOT</name>
<dbReference type="PANTHER" id="PTHR37812:SF1">
    <property type="entry name" value="MU-LIKE PROPHAGE FLUMU PROTEIN C"/>
    <property type="match status" value="1"/>
</dbReference>
<organism evidence="2 3">
    <name type="scientific">Oceanirhabdus seepicola</name>
    <dbReference type="NCBI Taxonomy" id="2828781"/>
    <lineage>
        <taxon>Bacteria</taxon>
        <taxon>Bacillati</taxon>
        <taxon>Bacillota</taxon>
        <taxon>Clostridia</taxon>
        <taxon>Eubacteriales</taxon>
        <taxon>Clostridiaceae</taxon>
        <taxon>Oceanirhabdus</taxon>
    </lineage>
</organism>